<reference evidence="1 2" key="1">
    <citation type="submission" date="2009-02" db="EMBL/GenBank/DDBJ databases">
        <authorList>
            <person name="Fulton L."/>
            <person name="Clifton S."/>
            <person name="Fulton B."/>
            <person name="Xu J."/>
            <person name="Minx P."/>
            <person name="Pepin K.H."/>
            <person name="Johnson M."/>
            <person name="Bhonagiri V."/>
            <person name="Nash W.E."/>
            <person name="Mardis E.R."/>
            <person name="Wilson R.K."/>
        </authorList>
    </citation>
    <scope>NUCLEOTIDE SEQUENCE [LARGE SCALE GENOMIC DNA]</scope>
    <source>
        <strain evidence="1 2">ATCC 27758</strain>
    </source>
</reference>
<gene>
    <name evidence="1" type="ORF">COPCOM_00411</name>
</gene>
<sequence>MKKNERITNVLRIVRARKCGTIRYQGNEGTEHRNNPVSYIRKRLGEKEVKNGK</sequence>
<dbReference type="AlphaFoldDB" id="C0B5J0"/>
<evidence type="ECO:0000313" key="2">
    <source>
        <dbReference type="Proteomes" id="UP000003793"/>
    </source>
</evidence>
<organism evidence="1 2">
    <name type="scientific">Coprococcus comes ATCC 27758</name>
    <dbReference type="NCBI Taxonomy" id="470146"/>
    <lineage>
        <taxon>Bacteria</taxon>
        <taxon>Bacillati</taxon>
        <taxon>Bacillota</taxon>
        <taxon>Clostridia</taxon>
        <taxon>Lachnospirales</taxon>
        <taxon>Lachnospiraceae</taxon>
        <taxon>Coprococcus</taxon>
    </lineage>
</organism>
<evidence type="ECO:0000313" key="1">
    <source>
        <dbReference type="EMBL" id="EEG91330.1"/>
    </source>
</evidence>
<accession>C0B5J0</accession>
<dbReference type="EMBL" id="ABVR01000032">
    <property type="protein sequence ID" value="EEG91330.1"/>
    <property type="molecule type" value="Genomic_DNA"/>
</dbReference>
<dbReference type="RefSeq" id="WP_008372344.1">
    <property type="nucleotide sequence ID" value="NZ_CP102277.1"/>
</dbReference>
<reference evidence="1 2" key="2">
    <citation type="submission" date="2009-03" db="EMBL/GenBank/DDBJ databases">
        <title>Draft genome sequence of Coprococcus comes (ATCC 27758).</title>
        <authorList>
            <person name="Sudarsanam P."/>
            <person name="Ley R."/>
            <person name="Guruge J."/>
            <person name="Turnbaugh P.J."/>
            <person name="Mahowald M."/>
            <person name="Liep D."/>
            <person name="Gordon J."/>
        </authorList>
    </citation>
    <scope>NUCLEOTIDE SEQUENCE [LARGE SCALE GENOMIC DNA]</scope>
    <source>
        <strain evidence="1 2">ATCC 27758</strain>
    </source>
</reference>
<name>C0B5J0_9FIRM</name>
<comment type="caution">
    <text evidence="1">The sequence shown here is derived from an EMBL/GenBank/DDBJ whole genome shotgun (WGS) entry which is preliminary data.</text>
</comment>
<proteinExistence type="predicted"/>
<dbReference type="Proteomes" id="UP000003793">
    <property type="component" value="Unassembled WGS sequence"/>
</dbReference>
<dbReference type="HOGENOM" id="CLU_3060523_0_0_9"/>
<protein>
    <submittedName>
        <fullName evidence="1">Uncharacterized protein</fullName>
    </submittedName>
</protein>
<dbReference type="GeneID" id="92824548"/>